<accession>A0A2U3QHU4</accession>
<dbReference type="InterPro" id="IPR050595">
    <property type="entry name" value="Bact_response_regulator"/>
</dbReference>
<dbReference type="NCBIfam" id="TIGR02098">
    <property type="entry name" value="MJ0042_CXXC"/>
    <property type="match status" value="1"/>
</dbReference>
<feature type="region of interest" description="Disordered" evidence="3">
    <location>
        <begin position="169"/>
        <end position="194"/>
    </location>
</feature>
<dbReference type="Pfam" id="PF13717">
    <property type="entry name" value="Zn_ribbon_4"/>
    <property type="match status" value="1"/>
</dbReference>
<dbReference type="InterPro" id="IPR011006">
    <property type="entry name" value="CheY-like_superfamily"/>
</dbReference>
<keyword evidence="6" id="KW-1185">Reference proteome</keyword>
<reference evidence="6" key="1">
    <citation type="submission" date="2018-03" db="EMBL/GenBank/DDBJ databases">
        <authorList>
            <person name="Zecchin S."/>
        </authorList>
    </citation>
    <scope>NUCLEOTIDE SEQUENCE [LARGE SCALE GENOMIC DNA]</scope>
</reference>
<gene>
    <name evidence="5" type="ORF">NBG4_380018</name>
</gene>
<evidence type="ECO:0000259" key="4">
    <source>
        <dbReference type="PROSITE" id="PS50110"/>
    </source>
</evidence>
<evidence type="ECO:0000256" key="1">
    <source>
        <dbReference type="ARBA" id="ARBA00022553"/>
    </source>
</evidence>
<evidence type="ECO:0000256" key="3">
    <source>
        <dbReference type="SAM" id="MobiDB-lite"/>
    </source>
</evidence>
<dbReference type="Gene3D" id="3.40.50.2300">
    <property type="match status" value="1"/>
</dbReference>
<dbReference type="OrthoDB" id="5402300at2"/>
<dbReference type="InterPro" id="IPR001789">
    <property type="entry name" value="Sig_transdc_resp-reg_receiver"/>
</dbReference>
<dbReference type="AlphaFoldDB" id="A0A2U3QHU4"/>
<dbReference type="Proteomes" id="UP000245125">
    <property type="component" value="Unassembled WGS sequence"/>
</dbReference>
<keyword evidence="1" id="KW-0597">Phosphoprotein</keyword>
<dbReference type="GO" id="GO:0000160">
    <property type="term" value="P:phosphorelay signal transduction system"/>
    <property type="evidence" value="ECO:0007669"/>
    <property type="project" value="InterPro"/>
</dbReference>
<feature type="domain" description="Response regulatory" evidence="4">
    <location>
        <begin position="52"/>
        <end position="170"/>
    </location>
</feature>
<evidence type="ECO:0000313" key="5">
    <source>
        <dbReference type="EMBL" id="SPQ00930.1"/>
    </source>
</evidence>
<dbReference type="PANTHER" id="PTHR44591">
    <property type="entry name" value="STRESS RESPONSE REGULATOR PROTEIN 1"/>
    <property type="match status" value="1"/>
</dbReference>
<feature type="compositionally biased region" description="Basic and acidic residues" evidence="3">
    <location>
        <begin position="169"/>
        <end position="180"/>
    </location>
</feature>
<sequence>MVVICPKCRARLKVEETKLASGGAKFRCPKCSTVLMLRKPAAPAKSNLDEKKILVAHSNPDTVRKIASVLSDSGYNTVTAPDGVDMMVKALKEYPFLSIAEMALPKICGSEICKKLKMRADTQGMKFILVSSIHDKTEYREEPVLLYRADDYIEDNNLSTQLIDKVERLSERSGRQKAEENQSGEYQPAVRQPQMEGETLIKGNAQTSSVPDERVEKAKRLARTVINDIYIYSSAKLDEAVRNNNFYAVFASELKEGKKLYDHRVPEEVRLIADFYKEAIENFISARKKALS</sequence>
<evidence type="ECO:0000313" key="6">
    <source>
        <dbReference type="Proteomes" id="UP000245125"/>
    </source>
</evidence>
<dbReference type="Pfam" id="PF00072">
    <property type="entry name" value="Response_reg"/>
    <property type="match status" value="1"/>
</dbReference>
<comment type="caution">
    <text evidence="2">Lacks conserved residue(s) required for the propagation of feature annotation.</text>
</comment>
<dbReference type="PROSITE" id="PS50110">
    <property type="entry name" value="RESPONSE_REGULATORY"/>
    <property type="match status" value="1"/>
</dbReference>
<evidence type="ECO:0000256" key="2">
    <source>
        <dbReference type="PROSITE-ProRule" id="PRU00169"/>
    </source>
</evidence>
<dbReference type="PANTHER" id="PTHR44591:SF18">
    <property type="entry name" value="REGULATORY PROTEIN"/>
    <property type="match status" value="1"/>
</dbReference>
<dbReference type="EMBL" id="OUUY01000084">
    <property type="protein sequence ID" value="SPQ00930.1"/>
    <property type="molecule type" value="Genomic_DNA"/>
</dbReference>
<protein>
    <recommendedName>
        <fullName evidence="4">Response regulatory domain-containing protein</fullName>
    </recommendedName>
</protein>
<dbReference type="SUPFAM" id="SSF52172">
    <property type="entry name" value="CheY-like"/>
    <property type="match status" value="1"/>
</dbReference>
<dbReference type="InterPro" id="IPR011723">
    <property type="entry name" value="Znf/thioredoxin_put"/>
</dbReference>
<name>A0A2U3QHU4_9BACT</name>
<organism evidence="5 6">
    <name type="scientific">Candidatus Sulfobium mesophilum</name>
    <dbReference type="NCBI Taxonomy" id="2016548"/>
    <lineage>
        <taxon>Bacteria</taxon>
        <taxon>Pseudomonadati</taxon>
        <taxon>Nitrospirota</taxon>
        <taxon>Nitrospiria</taxon>
        <taxon>Nitrospirales</taxon>
        <taxon>Nitrospiraceae</taxon>
        <taxon>Candidatus Sulfobium</taxon>
    </lineage>
</organism>
<proteinExistence type="predicted"/>